<sequence>MRRRGGRWPATRALGRHLMGLERDTGRSIPTKSSKPFREDPPSATDARTASPSSFARRRIVIPFSGSIASSMTSWMASAGTTSLCFSHGLTRRPALRYLHTSSASHGWSECMGHARIGFP</sequence>
<evidence type="ECO:0000313" key="2">
    <source>
        <dbReference type="EnsemblPlants" id="OGLUM04G21180.1"/>
    </source>
</evidence>
<dbReference type="Gramene" id="OGLUM04G21180.1">
    <property type="protein sequence ID" value="OGLUM04G21180.1"/>
    <property type="gene ID" value="OGLUM04G21180"/>
</dbReference>
<dbReference type="Proteomes" id="UP000026961">
    <property type="component" value="Chromosome 4"/>
</dbReference>
<feature type="region of interest" description="Disordered" evidence="1">
    <location>
        <begin position="1"/>
        <end position="53"/>
    </location>
</feature>
<accession>A0A0D9ZP12</accession>
<organism evidence="2">
    <name type="scientific">Oryza glumipatula</name>
    <dbReference type="NCBI Taxonomy" id="40148"/>
    <lineage>
        <taxon>Eukaryota</taxon>
        <taxon>Viridiplantae</taxon>
        <taxon>Streptophyta</taxon>
        <taxon>Embryophyta</taxon>
        <taxon>Tracheophyta</taxon>
        <taxon>Spermatophyta</taxon>
        <taxon>Magnoliopsida</taxon>
        <taxon>Liliopsida</taxon>
        <taxon>Poales</taxon>
        <taxon>Poaceae</taxon>
        <taxon>BOP clade</taxon>
        <taxon>Oryzoideae</taxon>
        <taxon>Oryzeae</taxon>
        <taxon>Oryzinae</taxon>
        <taxon>Oryza</taxon>
    </lineage>
</organism>
<reference evidence="2" key="2">
    <citation type="submission" date="2018-05" db="EMBL/GenBank/DDBJ databases">
        <title>OgluRS3 (Oryza glumaepatula Reference Sequence Version 3).</title>
        <authorList>
            <person name="Zhang J."/>
            <person name="Kudrna D."/>
            <person name="Lee S."/>
            <person name="Talag J."/>
            <person name="Welchert J."/>
            <person name="Wing R.A."/>
        </authorList>
    </citation>
    <scope>NUCLEOTIDE SEQUENCE [LARGE SCALE GENOMIC DNA]</scope>
</reference>
<protein>
    <submittedName>
        <fullName evidence="2">Uncharacterized protein</fullName>
    </submittedName>
</protein>
<proteinExistence type="predicted"/>
<dbReference type="AlphaFoldDB" id="A0A0D9ZP12"/>
<dbReference type="HOGENOM" id="CLU_2053301_0_0_1"/>
<evidence type="ECO:0000313" key="3">
    <source>
        <dbReference type="Proteomes" id="UP000026961"/>
    </source>
</evidence>
<dbReference type="EnsemblPlants" id="OGLUM04G21180.1">
    <property type="protein sequence ID" value="OGLUM04G21180.1"/>
    <property type="gene ID" value="OGLUM04G21180"/>
</dbReference>
<reference evidence="2" key="1">
    <citation type="submission" date="2015-04" db="UniProtKB">
        <authorList>
            <consortium name="EnsemblPlants"/>
        </authorList>
    </citation>
    <scope>IDENTIFICATION</scope>
</reference>
<name>A0A0D9ZP12_9ORYZ</name>
<keyword evidence="3" id="KW-1185">Reference proteome</keyword>
<evidence type="ECO:0000256" key="1">
    <source>
        <dbReference type="SAM" id="MobiDB-lite"/>
    </source>
</evidence>